<dbReference type="AlphaFoldDB" id="W2UJV4"/>
<accession>W2UJV4</accession>
<proteinExistence type="predicted"/>
<reference evidence="2" key="1">
    <citation type="submission" date="2013-11" db="EMBL/GenBank/DDBJ databases">
        <title>Draft genome sequence from a member of Zhouia, isolated tidal flat.</title>
        <authorList>
            <person name="Jin H."/>
            <person name="Jeon C.O."/>
        </authorList>
    </citation>
    <scope>NUCLEOTIDE SEQUENCE [LARGE SCALE GENOMIC DNA]</scope>
    <source>
        <strain evidence="2">AD3</strain>
    </source>
</reference>
<evidence type="ECO:0000313" key="2">
    <source>
        <dbReference type="Proteomes" id="UP000018850"/>
    </source>
</evidence>
<keyword evidence="2" id="KW-1185">Reference proteome</keyword>
<name>W2UJV4_9FLAO</name>
<sequence>MVRWLLKMWDDSKKNLPYFQNGNKASTLKTKKQKMKKMNHST</sequence>
<comment type="caution">
    <text evidence="1">The sequence shown here is derived from an EMBL/GenBank/DDBJ whole genome shotgun (WGS) entry which is preliminary data.</text>
</comment>
<gene>
    <name evidence="1" type="ORF">P278_23930</name>
</gene>
<protein>
    <submittedName>
        <fullName evidence="1">Uncharacterized protein</fullName>
    </submittedName>
</protein>
<dbReference type="EMBL" id="AYXY01000023">
    <property type="protein sequence ID" value="ETN94450.1"/>
    <property type="molecule type" value="Genomic_DNA"/>
</dbReference>
<organism evidence="1 2">
    <name type="scientific">Zhouia amylolytica AD3</name>
    <dbReference type="NCBI Taxonomy" id="1286632"/>
    <lineage>
        <taxon>Bacteria</taxon>
        <taxon>Pseudomonadati</taxon>
        <taxon>Bacteroidota</taxon>
        <taxon>Flavobacteriia</taxon>
        <taxon>Flavobacteriales</taxon>
        <taxon>Flavobacteriaceae</taxon>
        <taxon>Zhouia</taxon>
    </lineage>
</organism>
<evidence type="ECO:0000313" key="1">
    <source>
        <dbReference type="EMBL" id="ETN94450.1"/>
    </source>
</evidence>
<dbReference type="Proteomes" id="UP000018850">
    <property type="component" value="Unassembled WGS sequence"/>
</dbReference>
<reference evidence="1 2" key="2">
    <citation type="journal article" date="2016" name="Genome Announc.">
        <title>Draft Genome Sequence of Zhouia amylolytica AD3, Isolated from Tidal Flat Sediment.</title>
        <authorList>
            <person name="Jia B."/>
            <person name="Jin H.M."/>
            <person name="Lee H.J."/>
            <person name="Jeon C.O."/>
        </authorList>
    </citation>
    <scope>NUCLEOTIDE SEQUENCE [LARGE SCALE GENOMIC DNA]</scope>
    <source>
        <strain evidence="1 2">AD3</strain>
    </source>
</reference>